<dbReference type="HAMAP" id="MF_00222">
    <property type="entry name" value="Shikimate_DH_AroE"/>
    <property type="match status" value="1"/>
</dbReference>
<dbReference type="SUPFAM" id="SSF51735">
    <property type="entry name" value="NAD(P)-binding Rossmann-fold domains"/>
    <property type="match status" value="1"/>
</dbReference>
<comment type="pathway">
    <text evidence="1 8">Metabolic intermediate biosynthesis; chorismate biosynthesis; chorismate from D-erythrose 4-phosphate and phosphoenolpyruvate: step 4/7.</text>
</comment>
<reference evidence="12 13" key="1">
    <citation type="submission" date="2018-03" db="EMBL/GenBank/DDBJ databases">
        <title>Genomic Encyclopedia of Type Strains, Phase III (KMG-III): the genomes of soil and plant-associated and newly described type strains.</title>
        <authorList>
            <person name="Whitman W."/>
        </authorList>
    </citation>
    <scope>NUCLEOTIDE SEQUENCE [LARGE SCALE GENOMIC DNA]</scope>
    <source>
        <strain evidence="12 13">CGMCC 1.12259</strain>
    </source>
</reference>
<dbReference type="NCBIfam" id="NF001319">
    <property type="entry name" value="PRK00258.3-3"/>
    <property type="match status" value="1"/>
</dbReference>
<dbReference type="CDD" id="cd01065">
    <property type="entry name" value="NAD_bind_Shikimate_DH"/>
    <property type="match status" value="1"/>
</dbReference>
<feature type="binding site" evidence="8">
    <location>
        <position position="242"/>
    </location>
    <ligand>
        <name>shikimate</name>
        <dbReference type="ChEBI" id="CHEBI:36208"/>
    </ligand>
</feature>
<gene>
    <name evidence="8" type="primary">aroE</name>
    <name evidence="12" type="ORF">B0H99_103373</name>
</gene>
<dbReference type="GO" id="GO:0005829">
    <property type="term" value="C:cytosol"/>
    <property type="evidence" value="ECO:0007669"/>
    <property type="project" value="TreeGrafter"/>
</dbReference>
<dbReference type="GO" id="GO:0009423">
    <property type="term" value="P:chorismate biosynthetic process"/>
    <property type="evidence" value="ECO:0007669"/>
    <property type="project" value="UniProtKB-UniRule"/>
</dbReference>
<evidence type="ECO:0000256" key="2">
    <source>
        <dbReference type="ARBA" id="ARBA00012962"/>
    </source>
</evidence>
<dbReference type="EC" id="1.1.1.25" evidence="2 8"/>
<evidence type="ECO:0000259" key="9">
    <source>
        <dbReference type="Pfam" id="PF01488"/>
    </source>
</evidence>
<dbReference type="Gene3D" id="3.40.50.10860">
    <property type="entry name" value="Leucine Dehydrogenase, chain A, domain 1"/>
    <property type="match status" value="1"/>
</dbReference>
<dbReference type="InterPro" id="IPR022893">
    <property type="entry name" value="Shikimate_DH_fam"/>
</dbReference>
<dbReference type="RefSeq" id="WP_106532733.1">
    <property type="nucleotide sequence ID" value="NZ_PYAT01000003.1"/>
</dbReference>
<dbReference type="PANTHER" id="PTHR21089">
    <property type="entry name" value="SHIKIMATE DEHYDROGENASE"/>
    <property type="match status" value="1"/>
</dbReference>
<dbReference type="InterPro" id="IPR011342">
    <property type="entry name" value="Shikimate_DH"/>
</dbReference>
<comment type="subunit">
    <text evidence="8">Homodimer.</text>
</comment>
<dbReference type="Pfam" id="PF18317">
    <property type="entry name" value="SDH_C"/>
    <property type="match status" value="1"/>
</dbReference>
<dbReference type="Gene3D" id="3.40.50.720">
    <property type="entry name" value="NAD(P)-binding Rossmann-like Domain"/>
    <property type="match status" value="1"/>
</dbReference>
<proteinExistence type="inferred from homology"/>
<comment type="function">
    <text evidence="8">Involved in the biosynthesis of the chorismate, which leads to the biosynthesis of aromatic amino acids. Catalyzes the reversible NADPH linked reduction of 3-dehydroshikimate (DHSA) to yield shikimate (SA).</text>
</comment>
<dbReference type="InterPro" id="IPR036291">
    <property type="entry name" value="NAD(P)-bd_dom_sf"/>
</dbReference>
<evidence type="ECO:0000259" key="11">
    <source>
        <dbReference type="Pfam" id="PF18317"/>
    </source>
</evidence>
<keyword evidence="13" id="KW-1185">Reference proteome</keyword>
<evidence type="ECO:0000256" key="6">
    <source>
        <dbReference type="ARBA" id="ARBA00023141"/>
    </source>
</evidence>
<dbReference type="NCBIfam" id="TIGR00507">
    <property type="entry name" value="aroE"/>
    <property type="match status" value="1"/>
</dbReference>
<dbReference type="GO" id="GO:0004764">
    <property type="term" value="F:shikimate 3-dehydrogenase (NADP+) activity"/>
    <property type="evidence" value="ECO:0007669"/>
    <property type="project" value="UniProtKB-UniRule"/>
</dbReference>
<dbReference type="GO" id="GO:0008652">
    <property type="term" value="P:amino acid biosynthetic process"/>
    <property type="evidence" value="ECO:0007669"/>
    <property type="project" value="UniProtKB-KW"/>
</dbReference>
<dbReference type="Pfam" id="PF01488">
    <property type="entry name" value="Shikimate_DH"/>
    <property type="match status" value="1"/>
</dbReference>
<dbReference type="PANTHER" id="PTHR21089:SF1">
    <property type="entry name" value="BIFUNCTIONAL 3-DEHYDROQUINATE DEHYDRATASE_SHIKIMATE DEHYDROGENASE, CHLOROPLASTIC"/>
    <property type="match status" value="1"/>
</dbReference>
<feature type="binding site" evidence="8">
    <location>
        <begin position="125"/>
        <end position="129"/>
    </location>
    <ligand>
        <name>NADP(+)</name>
        <dbReference type="ChEBI" id="CHEBI:58349"/>
    </ligand>
</feature>
<evidence type="ECO:0000256" key="4">
    <source>
        <dbReference type="ARBA" id="ARBA00022857"/>
    </source>
</evidence>
<feature type="binding site" evidence="8">
    <location>
        <position position="214"/>
    </location>
    <ligand>
        <name>shikimate</name>
        <dbReference type="ChEBI" id="CHEBI:36208"/>
    </ligand>
</feature>
<dbReference type="OrthoDB" id="9792692at2"/>
<evidence type="ECO:0000313" key="12">
    <source>
        <dbReference type="EMBL" id="PSL41237.1"/>
    </source>
</evidence>
<name>A0A2P8H4U6_9BACL</name>
<dbReference type="GO" id="GO:0019632">
    <property type="term" value="P:shikimate metabolic process"/>
    <property type="evidence" value="ECO:0007669"/>
    <property type="project" value="InterPro"/>
</dbReference>
<dbReference type="InterPro" id="IPR041121">
    <property type="entry name" value="SDH_C"/>
</dbReference>
<feature type="binding site" evidence="8">
    <location>
        <begin position="15"/>
        <end position="17"/>
    </location>
    <ligand>
        <name>shikimate</name>
        <dbReference type="ChEBI" id="CHEBI:36208"/>
    </ligand>
</feature>
<feature type="active site" description="Proton acceptor" evidence="8">
    <location>
        <position position="66"/>
    </location>
</feature>
<evidence type="ECO:0000256" key="3">
    <source>
        <dbReference type="ARBA" id="ARBA00022605"/>
    </source>
</evidence>
<keyword evidence="6 8" id="KW-0057">Aromatic amino acid biosynthesis</keyword>
<dbReference type="GO" id="GO:0009073">
    <property type="term" value="P:aromatic amino acid family biosynthetic process"/>
    <property type="evidence" value="ECO:0007669"/>
    <property type="project" value="UniProtKB-KW"/>
</dbReference>
<feature type="domain" description="SDH C-terminal" evidence="11">
    <location>
        <begin position="235"/>
        <end position="263"/>
    </location>
</feature>
<keyword evidence="4 8" id="KW-0521">NADP</keyword>
<feature type="binding site" evidence="8">
    <location>
        <position position="78"/>
    </location>
    <ligand>
        <name>NADP(+)</name>
        <dbReference type="ChEBI" id="CHEBI:58349"/>
    </ligand>
</feature>
<feature type="binding site" evidence="8">
    <location>
        <position position="235"/>
    </location>
    <ligand>
        <name>NADP(+)</name>
        <dbReference type="ChEBI" id="CHEBI:58349"/>
    </ligand>
</feature>
<evidence type="ECO:0000256" key="1">
    <source>
        <dbReference type="ARBA" id="ARBA00004871"/>
    </source>
</evidence>
<evidence type="ECO:0000256" key="7">
    <source>
        <dbReference type="ARBA" id="ARBA00049442"/>
    </source>
</evidence>
<feature type="binding site" evidence="8">
    <location>
        <position position="62"/>
    </location>
    <ligand>
        <name>shikimate</name>
        <dbReference type="ChEBI" id="CHEBI:36208"/>
    </ligand>
</feature>
<dbReference type="InterPro" id="IPR006151">
    <property type="entry name" value="Shikm_DH/Glu-tRNA_Rdtase"/>
</dbReference>
<comment type="similarity">
    <text evidence="8">Belongs to the shikimate dehydrogenase family.</text>
</comment>
<dbReference type="EMBL" id="PYAT01000003">
    <property type="protein sequence ID" value="PSL41237.1"/>
    <property type="molecule type" value="Genomic_DNA"/>
</dbReference>
<keyword evidence="5 8" id="KW-0560">Oxidoreductase</keyword>
<dbReference type="InterPro" id="IPR013708">
    <property type="entry name" value="Shikimate_DH-bd_N"/>
</dbReference>
<dbReference type="SUPFAM" id="SSF53223">
    <property type="entry name" value="Aminoacid dehydrogenase-like, N-terminal domain"/>
    <property type="match status" value="1"/>
</dbReference>
<sequence>MKKWYAVIGEPIAHSLSPYMHETWFKEHGIDAAYIPVQVKPADLEKAFFALKTLGVSGFNITLPHKESILPLLDHIDETASAMNAVNTVVFDGENYVGFNTDGDGFVQSLFAAPVKLSARVLVIGAGGAARGISYALKRSGFSDIVIANRTIARAEELARDIGGSAMTLADAEKSLGDFGIIIQTTSVGLSTDQALPISLENVKSGTIAADIIYNPLETPFLIKAKEQGCHTVNGVGMFVGQGAIAFEKWTGIKPDMEKMKELITNKLGGQYVNK</sequence>
<evidence type="ECO:0000313" key="13">
    <source>
        <dbReference type="Proteomes" id="UP000242682"/>
    </source>
</evidence>
<feature type="binding site" evidence="8">
    <location>
        <position position="212"/>
    </location>
    <ligand>
        <name>NADP(+)</name>
        <dbReference type="ChEBI" id="CHEBI:58349"/>
    </ligand>
</feature>
<protein>
    <recommendedName>
        <fullName evidence="2 8">Shikimate dehydrogenase (NADP(+))</fullName>
        <shortName evidence="8">SDH</shortName>
        <ecNumber evidence="2 8">1.1.1.25</ecNumber>
    </recommendedName>
</protein>
<evidence type="ECO:0000256" key="8">
    <source>
        <dbReference type="HAMAP-Rule" id="MF_00222"/>
    </source>
</evidence>
<feature type="binding site" evidence="8">
    <location>
        <begin position="149"/>
        <end position="154"/>
    </location>
    <ligand>
        <name>NADP(+)</name>
        <dbReference type="ChEBI" id="CHEBI:58349"/>
    </ligand>
</feature>
<feature type="domain" description="Quinate/shikimate 5-dehydrogenase/glutamyl-tRNA reductase" evidence="9">
    <location>
        <begin position="118"/>
        <end position="187"/>
    </location>
</feature>
<dbReference type="Proteomes" id="UP000242682">
    <property type="component" value="Unassembled WGS sequence"/>
</dbReference>
<evidence type="ECO:0000256" key="5">
    <source>
        <dbReference type="ARBA" id="ARBA00023002"/>
    </source>
</evidence>
<evidence type="ECO:0000259" key="10">
    <source>
        <dbReference type="Pfam" id="PF08501"/>
    </source>
</evidence>
<dbReference type="GO" id="GO:0050661">
    <property type="term" value="F:NADP binding"/>
    <property type="evidence" value="ECO:0007669"/>
    <property type="project" value="InterPro"/>
</dbReference>
<dbReference type="AlphaFoldDB" id="A0A2P8H4U6"/>
<dbReference type="UniPathway" id="UPA00053">
    <property type="reaction ID" value="UER00087"/>
</dbReference>
<comment type="caution">
    <text evidence="12">The sequence shown here is derived from an EMBL/GenBank/DDBJ whole genome shotgun (WGS) entry which is preliminary data.</text>
</comment>
<feature type="binding site" evidence="8">
    <location>
        <position position="87"/>
    </location>
    <ligand>
        <name>shikimate</name>
        <dbReference type="ChEBI" id="CHEBI:36208"/>
    </ligand>
</feature>
<organism evidence="12 13">
    <name type="scientific">Planomicrobium soli</name>
    <dbReference type="NCBI Taxonomy" id="1176648"/>
    <lineage>
        <taxon>Bacteria</taxon>
        <taxon>Bacillati</taxon>
        <taxon>Bacillota</taxon>
        <taxon>Bacilli</taxon>
        <taxon>Bacillales</taxon>
        <taxon>Caryophanaceae</taxon>
        <taxon>Planomicrobium</taxon>
    </lineage>
</organism>
<dbReference type="Pfam" id="PF08501">
    <property type="entry name" value="Shikimate_dh_N"/>
    <property type="match status" value="1"/>
</dbReference>
<feature type="domain" description="Shikimate dehydrogenase substrate binding N-terminal" evidence="10">
    <location>
        <begin position="7"/>
        <end position="89"/>
    </location>
</feature>
<keyword evidence="3 8" id="KW-0028">Amino-acid biosynthesis</keyword>
<feature type="binding site" evidence="8">
    <location>
        <position position="102"/>
    </location>
    <ligand>
        <name>shikimate</name>
        <dbReference type="ChEBI" id="CHEBI:36208"/>
    </ligand>
</feature>
<comment type="catalytic activity">
    <reaction evidence="7 8">
        <text>shikimate + NADP(+) = 3-dehydroshikimate + NADPH + H(+)</text>
        <dbReference type="Rhea" id="RHEA:17737"/>
        <dbReference type="ChEBI" id="CHEBI:15378"/>
        <dbReference type="ChEBI" id="CHEBI:16630"/>
        <dbReference type="ChEBI" id="CHEBI:36208"/>
        <dbReference type="ChEBI" id="CHEBI:57783"/>
        <dbReference type="ChEBI" id="CHEBI:58349"/>
        <dbReference type="EC" id="1.1.1.25"/>
    </reaction>
</comment>
<accession>A0A2P8H4U6</accession>
<dbReference type="InterPro" id="IPR046346">
    <property type="entry name" value="Aminoacid_DH-like_N_sf"/>
</dbReference>